<dbReference type="Proteomes" id="UP001155110">
    <property type="component" value="Unassembled WGS sequence"/>
</dbReference>
<protein>
    <recommendedName>
        <fullName evidence="5">DUF4815 domain-containing protein</fullName>
    </recommendedName>
</protein>
<reference evidence="3" key="1">
    <citation type="submission" date="2022-08" db="EMBL/GenBank/DDBJ databases">
        <title>Genomic Encyclopedia of Type Strains, Phase V (KMG-V): Genome sequencing to study the core and pangenomes of soil and plant-associated prokaryotes.</title>
        <authorList>
            <person name="Whitman W."/>
        </authorList>
    </citation>
    <scope>NUCLEOTIDE SEQUENCE</scope>
    <source>
        <strain evidence="3">SP3002</strain>
    </source>
</reference>
<feature type="coiled-coil region" evidence="1">
    <location>
        <begin position="480"/>
        <end position="507"/>
    </location>
</feature>
<dbReference type="EMBL" id="JANTZM010000007">
    <property type="protein sequence ID" value="MCS4157651.1"/>
    <property type="molecule type" value="Genomic_DNA"/>
</dbReference>
<sequence>MIKKLNIEDGVVMGHPYEIAELSQRYANENLQALADALFEKRGVTAPHTDELEPQASEANVDSGVELAVRPGFAVVGKGVVRVQSTTSLVVDRERFQSGGEVRIRKDGEWSEPLFSTSEDAYLSLMYEETRDTPVDIVPYGNGEVELRVVPGYRLILTESAPAIEEGVPVGRVTPSGLGEPYVEDVRASHAARLRADQTLREKMVDPALVGDVEEVFGRDGIVEDIHALFDDQMLNGERVVTRLKEAAEPVFVRTRNEPAVRKTLRDMNTIDAELEIRPDPARVVEVEWNLYGVLATKTGPKSVEIRTEQNFGSINYQSPDVPLQLRFDGDLYPIEGFPGPNTVSLKTEIESSATEDPNAAITNGAEEFQVVAEPSLKWFRKGKGSKDFAVESDSRAPVGQLSLEPGAWNVIIQSKSQDARATTTHSVEIPELIAPRAPASIDLSGEQVEPATEEDGDTIPANPFNNIEVDQRGEPKVNQEDLDRYIDRIREELKRIQEQEVNLRIEITPQSRTRSETKQSMTVGYKLAVEMLTGEGWQTERETVVYRSTTELMRELTWIDLMSDRYRGSVSEKQDLTNLSHNMGRLDVTTDSDRPLKENDVVHVASDSNAENNGYWRYEPKMRADQASSLTDENGDPIQTFPYSDNEGYWIQVDVSRGSFQGDTMNVNLNGIKGGTDYRVTVQPVGEDGQNGEKTTLRTKELRDKFNAQLGFDLHRAINDIYSGYQEMMETIDPETFNEYLENRLNEIRKIIDQASLYGTPPKVSGPFDVPRQPGVTRFSGRNLGSVQKVFMRYTPPGESDENSTREEITEEANFKVLVGQGDPQVAIKNLPNIEQLSKEEAPVVTLEFNAGARGSDFFAVRYEQSQPSVVGPNVLSFKEERVSSITESTTYGNTASYWRYDSRVGEAQEPTPYGPFPKRWPKKESSDAKSGIFEEPWAAASDEALDGYGLDANFEMASDPSAPQHPVEETEEVRALQLRAKKMVPSDVLDIRIRRLPEERLVPQIAYKGASRFGNQVGDPYYYALQHTNNGVEVLVPSRATNLWIETSFAIEYVFYPSSLAGGDLHDGKGLVLKNRGRFESAPPVGGASVGDYYYNGAENQPYVCDLNESGAKAWMKSETIEFGRHTFTVQSDPQSQSRVDRIESRFIVDAAADGNEADLAGAPPELGYNTPPDSARRKPPFSRGLVEGADLDVQAPIEATGESGDNYIFDEWRRRANTFEKNRSSLPPNTQAISGERREPAAGPGGTHIQGRTQVKDSGSGSVVYVARYKKARDFSGNGDGALTVDRYVTGETDNERVVVSHGGTEYLVDQSGSVSVPAGTDLTATGIVMSREVEIGGSVYPVIRVTSIGEAAQKNVEITGPSQVIVHRDESLTINYEVNKGSIDSKNIGWVGGTTLPITNKTVVPGTSTTQVSVTVDWSNLFGDTTELERLRPDDEIGRTEYEGPLYRENDVFDYESPSVRVKTLRLRVTVTVGGVSDTDHTSVQVTPRVDTPYQ</sequence>
<feature type="compositionally biased region" description="Polar residues" evidence="2">
    <location>
        <begin position="1227"/>
        <end position="1236"/>
    </location>
</feature>
<comment type="caution">
    <text evidence="3">The sequence shown here is derived from an EMBL/GenBank/DDBJ whole genome shotgun (WGS) entry which is preliminary data.</text>
</comment>
<proteinExistence type="predicted"/>
<organism evidence="3 4">
    <name type="scientific">Salinibacter ruber</name>
    <dbReference type="NCBI Taxonomy" id="146919"/>
    <lineage>
        <taxon>Bacteria</taxon>
        <taxon>Pseudomonadati</taxon>
        <taxon>Rhodothermota</taxon>
        <taxon>Rhodothermia</taxon>
        <taxon>Rhodothermales</taxon>
        <taxon>Salinibacteraceae</taxon>
        <taxon>Salinibacter</taxon>
    </lineage>
</organism>
<evidence type="ECO:0008006" key="5">
    <source>
        <dbReference type="Google" id="ProtNLM"/>
    </source>
</evidence>
<gene>
    <name evidence="3" type="ORF">GGP99_001615</name>
</gene>
<accession>A0AAW5P8W9</accession>
<evidence type="ECO:0000256" key="2">
    <source>
        <dbReference type="SAM" id="MobiDB-lite"/>
    </source>
</evidence>
<feature type="region of interest" description="Disordered" evidence="2">
    <location>
        <begin position="1224"/>
        <end position="1259"/>
    </location>
</feature>
<feature type="region of interest" description="Disordered" evidence="2">
    <location>
        <begin position="1159"/>
        <end position="1186"/>
    </location>
</feature>
<evidence type="ECO:0000256" key="1">
    <source>
        <dbReference type="SAM" id="Coils"/>
    </source>
</evidence>
<feature type="region of interest" description="Disordered" evidence="2">
    <location>
        <begin position="441"/>
        <end position="463"/>
    </location>
</feature>
<evidence type="ECO:0000313" key="4">
    <source>
        <dbReference type="Proteomes" id="UP001155110"/>
    </source>
</evidence>
<dbReference type="RefSeq" id="WP_259258150.1">
    <property type="nucleotide sequence ID" value="NZ_JANTZM010000007.1"/>
</dbReference>
<evidence type="ECO:0000313" key="3">
    <source>
        <dbReference type="EMBL" id="MCS4157651.1"/>
    </source>
</evidence>
<keyword evidence="1" id="KW-0175">Coiled coil</keyword>
<name>A0AAW5P8W9_9BACT</name>